<dbReference type="SMART" id="SM00066">
    <property type="entry name" value="GAL4"/>
    <property type="match status" value="1"/>
</dbReference>
<comment type="caution">
    <text evidence="4">The sequence shown here is derived from an EMBL/GenBank/DDBJ whole genome shotgun (WGS) entry which is preliminary data.</text>
</comment>
<feature type="compositionally biased region" description="Pro residues" evidence="2">
    <location>
        <begin position="102"/>
        <end position="112"/>
    </location>
</feature>
<dbReference type="InterPro" id="IPR001138">
    <property type="entry name" value="Zn2Cys6_DnaBD"/>
</dbReference>
<proteinExistence type="predicted"/>
<keyword evidence="5" id="KW-1185">Reference proteome</keyword>
<evidence type="ECO:0000256" key="1">
    <source>
        <dbReference type="ARBA" id="ARBA00023242"/>
    </source>
</evidence>
<reference evidence="4 5" key="1">
    <citation type="submission" date="2024-03" db="EMBL/GenBank/DDBJ databases">
        <title>A high-quality draft genome sequence of Diaporthe vaccinii, a causative agent of upright dieback and viscid rot disease in cranberry plants.</title>
        <authorList>
            <person name="Sarrasin M."/>
            <person name="Lang B.F."/>
            <person name="Burger G."/>
        </authorList>
    </citation>
    <scope>NUCLEOTIDE SEQUENCE [LARGE SCALE GENOMIC DNA]</scope>
    <source>
        <strain evidence="4 5">IS7</strain>
    </source>
</reference>
<protein>
    <recommendedName>
        <fullName evidence="3">Zn(2)-C6 fungal-type domain-containing protein</fullName>
    </recommendedName>
</protein>
<evidence type="ECO:0000256" key="2">
    <source>
        <dbReference type="SAM" id="MobiDB-lite"/>
    </source>
</evidence>
<feature type="region of interest" description="Disordered" evidence="2">
    <location>
        <begin position="85"/>
        <end position="125"/>
    </location>
</feature>
<name>A0ABR4EE64_9PEZI</name>
<keyword evidence="1" id="KW-0539">Nucleus</keyword>
<dbReference type="PANTHER" id="PTHR31668">
    <property type="entry name" value="GLUCOSE TRANSPORT TRANSCRIPTION REGULATOR RGT1-RELATED-RELATED"/>
    <property type="match status" value="1"/>
</dbReference>
<gene>
    <name evidence="4" type="ORF">FJTKL_12263</name>
</gene>
<dbReference type="EMBL" id="JBAWTH010000063">
    <property type="protein sequence ID" value="KAL2280748.1"/>
    <property type="molecule type" value="Genomic_DNA"/>
</dbReference>
<sequence length="866" mass="97076">MTMSRRQNSSCDQCRKGKRACDAVWLRDQRALDAASTVVKQAPGNPAIPSHGGTDDQPDLLGPCTNCVRTNKQCTFEWVHSQQINRREKQQLASDVSTPSARKPPGPGPAAAPAPSNIPLRPLHPSSQILTFDAPYAHRPDNNNTLAQDQLGLENCPYPVPNPERFQPAAAFRDASLASPFLPMDMRDSGQHMQSPFIDANSQLTDYSLGPFTTGPTGQPNALHTAPETLNSFGPDVWSSPTSLAVSSPSSSDDLDPVRKRRRTSTGRAVVHMPTSAPPWDLMSGNRLSATTNSFIIGETMMKIYHDVMEGALSCWLVEHTCPYKSLPSTPSSTSSDSQQQFGAFQNMQTDWGPDWSNRVYRRVVRLDRMATSLGLKKLSAADERKVAHALNSAVMAFTAQWAQSSERSKARWSAGDSLDLSHLFQPPEPDLEEEFDRTLQKSFWNQARRALDDCSEIDSFRVVFAEIIFGLTQKYAEKFAQQPDHPGDGRNVDTSEAVEEILRDDSQQIWLERATRRLHVLRRRVELHDRNLRMKEDKGHRRCDDESKKTIDLLFWLAVMFDTISAAMTERPLTVSDEDSGSVAFTQSSSPVTANVAKQWNNILSKDQQTKVAGLRLPLADEIIAQELIDAAPVKVLLYRKVTRLQSLIARDVDGETIQDAIEDSLMVYRHWDRLYQPLFTDCIHHHLTLSARIQSWYVCLLGHWLLATLLMADLIECVDQQASRVEFGSWARTKTREARHIRSASVRMISDLAKASTPRHDDYGELVNFHHAVSEGALLTEPWTMILIRTFSRAAVILLEGMGLSDFDGNIVSETSVAELRDNSDRCQDCVKALWYLGRKSDMAREVANVLGLSLHRTRMRVHI</sequence>
<evidence type="ECO:0000313" key="4">
    <source>
        <dbReference type="EMBL" id="KAL2280748.1"/>
    </source>
</evidence>
<evidence type="ECO:0000259" key="3">
    <source>
        <dbReference type="SMART" id="SM00066"/>
    </source>
</evidence>
<dbReference type="InterPro" id="IPR050797">
    <property type="entry name" value="Carb_Metab_Trans_Reg"/>
</dbReference>
<evidence type="ECO:0000313" key="5">
    <source>
        <dbReference type="Proteomes" id="UP001600888"/>
    </source>
</evidence>
<organism evidence="4 5">
    <name type="scientific">Diaporthe vaccinii</name>
    <dbReference type="NCBI Taxonomy" id="105482"/>
    <lineage>
        <taxon>Eukaryota</taxon>
        <taxon>Fungi</taxon>
        <taxon>Dikarya</taxon>
        <taxon>Ascomycota</taxon>
        <taxon>Pezizomycotina</taxon>
        <taxon>Sordariomycetes</taxon>
        <taxon>Sordariomycetidae</taxon>
        <taxon>Diaporthales</taxon>
        <taxon>Diaporthaceae</taxon>
        <taxon>Diaporthe</taxon>
        <taxon>Diaporthe eres species complex</taxon>
    </lineage>
</organism>
<accession>A0ABR4EE64</accession>
<feature type="compositionally biased region" description="Low complexity" evidence="2">
    <location>
        <begin position="241"/>
        <end position="252"/>
    </location>
</feature>
<feature type="domain" description="Zn(2)-C6 fungal-type" evidence="3">
    <location>
        <begin position="5"/>
        <end position="85"/>
    </location>
</feature>
<dbReference type="Proteomes" id="UP001600888">
    <property type="component" value="Unassembled WGS sequence"/>
</dbReference>
<dbReference type="InterPro" id="IPR036864">
    <property type="entry name" value="Zn2-C6_fun-type_DNA-bd_sf"/>
</dbReference>
<feature type="region of interest" description="Disordered" evidence="2">
    <location>
        <begin position="241"/>
        <end position="276"/>
    </location>
</feature>
<feature type="compositionally biased region" description="Polar residues" evidence="2">
    <location>
        <begin position="91"/>
        <end position="100"/>
    </location>
</feature>
<dbReference type="Gene3D" id="4.10.240.10">
    <property type="entry name" value="Zn(2)-C6 fungal-type DNA-binding domain"/>
    <property type="match status" value="1"/>
</dbReference>